<evidence type="ECO:0000256" key="1">
    <source>
        <dbReference type="SAM" id="Coils"/>
    </source>
</evidence>
<sequence length="112" mass="12343">MAGPIHDASAIGFDVAVFQSHLEGVKRAYAATKFFDSSGVQHSYKLGNELKSAKHLRDTLQGHLAEVEGQIQSLKAKKKVVDEVLFADERDDCINAYLRLNKCNDVGFDFGT</sequence>
<comment type="caution">
    <text evidence="2">The sequence shown here is derived from an EMBL/GenBank/DDBJ whole genome shotgun (WGS) entry which is preliminary data.</text>
</comment>
<accession>A0A1R3IV36</accession>
<feature type="coiled-coil region" evidence="1">
    <location>
        <begin position="57"/>
        <end position="84"/>
    </location>
</feature>
<dbReference type="Gramene" id="OMO86436">
    <property type="protein sequence ID" value="OMO86436"/>
    <property type="gene ID" value="CCACVL1_09594"/>
</dbReference>
<name>A0A1R3IV36_COCAP</name>
<evidence type="ECO:0000313" key="3">
    <source>
        <dbReference type="Proteomes" id="UP000188268"/>
    </source>
</evidence>
<reference evidence="2 3" key="1">
    <citation type="submission" date="2013-09" db="EMBL/GenBank/DDBJ databases">
        <title>Corchorus capsularis genome sequencing.</title>
        <authorList>
            <person name="Alam M."/>
            <person name="Haque M.S."/>
            <person name="Islam M.S."/>
            <person name="Emdad E.M."/>
            <person name="Islam M.M."/>
            <person name="Ahmed B."/>
            <person name="Halim A."/>
            <person name="Hossen Q.M.M."/>
            <person name="Hossain M.Z."/>
            <person name="Ahmed R."/>
            <person name="Khan M.M."/>
            <person name="Islam R."/>
            <person name="Rashid M.M."/>
            <person name="Khan S.A."/>
            <person name="Rahman M.S."/>
            <person name="Alam M."/>
        </authorList>
    </citation>
    <scope>NUCLEOTIDE SEQUENCE [LARGE SCALE GENOMIC DNA]</scope>
    <source>
        <strain evidence="3">cv. CVL-1</strain>
        <tissue evidence="2">Whole seedling</tissue>
    </source>
</reference>
<dbReference type="EMBL" id="AWWV01009461">
    <property type="protein sequence ID" value="OMO86436.1"/>
    <property type="molecule type" value="Genomic_DNA"/>
</dbReference>
<gene>
    <name evidence="2" type="ORF">CCACVL1_09594</name>
</gene>
<keyword evidence="3" id="KW-1185">Reference proteome</keyword>
<dbReference type="Proteomes" id="UP000188268">
    <property type="component" value="Unassembled WGS sequence"/>
</dbReference>
<protein>
    <submittedName>
        <fullName evidence="2">Transposase, IS605 OrfB family</fullName>
    </submittedName>
</protein>
<keyword evidence="1" id="KW-0175">Coiled coil</keyword>
<organism evidence="2 3">
    <name type="scientific">Corchorus capsularis</name>
    <name type="common">Jute</name>
    <dbReference type="NCBI Taxonomy" id="210143"/>
    <lineage>
        <taxon>Eukaryota</taxon>
        <taxon>Viridiplantae</taxon>
        <taxon>Streptophyta</taxon>
        <taxon>Embryophyta</taxon>
        <taxon>Tracheophyta</taxon>
        <taxon>Spermatophyta</taxon>
        <taxon>Magnoliopsida</taxon>
        <taxon>eudicotyledons</taxon>
        <taxon>Gunneridae</taxon>
        <taxon>Pentapetalae</taxon>
        <taxon>rosids</taxon>
        <taxon>malvids</taxon>
        <taxon>Malvales</taxon>
        <taxon>Malvaceae</taxon>
        <taxon>Grewioideae</taxon>
        <taxon>Apeibeae</taxon>
        <taxon>Corchorus</taxon>
    </lineage>
</organism>
<dbReference type="AlphaFoldDB" id="A0A1R3IV36"/>
<evidence type="ECO:0000313" key="2">
    <source>
        <dbReference type="EMBL" id="OMO86436.1"/>
    </source>
</evidence>
<proteinExistence type="predicted"/>